<accession>A0ABX0SGK1</accession>
<sequence>MRVRDELVVPRAERSEEDAGRGDETVRGEAAERVAAAGRTPQPVADRRVRTDLSRARSRATEADLASTAGGRYRAAMLAARQGAVAALGDRPGGRPILDPVELWTRLAHQVPRFAEWASYFAALEGRPPLSGRQVDDLVRGIPLFLDEVDRHLLRCRRRRVGHAGTSREQG</sequence>
<feature type="region of interest" description="Disordered" evidence="1">
    <location>
        <begin position="1"/>
        <end position="56"/>
    </location>
</feature>
<gene>
    <name evidence="3" type="ORF">FB473_002172</name>
</gene>
<dbReference type="InterPro" id="IPR040891">
    <property type="entry name" value="HEPN_SAV_6107"/>
</dbReference>
<evidence type="ECO:0000313" key="4">
    <source>
        <dbReference type="Proteomes" id="UP000749311"/>
    </source>
</evidence>
<keyword evidence="4" id="KW-1185">Reference proteome</keyword>
<evidence type="ECO:0000259" key="2">
    <source>
        <dbReference type="Pfam" id="PF18726"/>
    </source>
</evidence>
<dbReference type="Pfam" id="PF18726">
    <property type="entry name" value="HEPN_SAV_6107"/>
    <property type="match status" value="1"/>
</dbReference>
<dbReference type="EMBL" id="JAAMOZ010000001">
    <property type="protein sequence ID" value="NIH57527.1"/>
    <property type="molecule type" value="Genomic_DNA"/>
</dbReference>
<evidence type="ECO:0000256" key="1">
    <source>
        <dbReference type="SAM" id="MobiDB-lite"/>
    </source>
</evidence>
<organism evidence="3 4">
    <name type="scientific">Brooklawnia cerclae</name>
    <dbReference type="NCBI Taxonomy" id="349934"/>
    <lineage>
        <taxon>Bacteria</taxon>
        <taxon>Bacillati</taxon>
        <taxon>Actinomycetota</taxon>
        <taxon>Actinomycetes</taxon>
        <taxon>Propionibacteriales</taxon>
        <taxon>Propionibacteriaceae</taxon>
        <taxon>Brooklawnia</taxon>
    </lineage>
</organism>
<dbReference type="RefSeq" id="WP_167167380.1">
    <property type="nucleotide sequence ID" value="NZ_BAAAOO010000007.1"/>
</dbReference>
<feature type="domain" description="SAV-6107-like HEPN" evidence="2">
    <location>
        <begin position="63"/>
        <end position="125"/>
    </location>
</feature>
<feature type="compositionally biased region" description="Basic and acidic residues" evidence="1">
    <location>
        <begin position="1"/>
        <end position="32"/>
    </location>
</feature>
<protein>
    <recommendedName>
        <fullName evidence="2">SAV-6107-like HEPN domain-containing protein</fullName>
    </recommendedName>
</protein>
<evidence type="ECO:0000313" key="3">
    <source>
        <dbReference type="EMBL" id="NIH57527.1"/>
    </source>
</evidence>
<reference evidence="3 4" key="1">
    <citation type="submission" date="2020-02" db="EMBL/GenBank/DDBJ databases">
        <title>Sequencing the genomes of 1000 actinobacteria strains.</title>
        <authorList>
            <person name="Klenk H.-P."/>
        </authorList>
    </citation>
    <scope>NUCLEOTIDE SEQUENCE [LARGE SCALE GENOMIC DNA]</scope>
    <source>
        <strain evidence="3 4">DSM 19609</strain>
    </source>
</reference>
<feature type="compositionally biased region" description="Basic and acidic residues" evidence="1">
    <location>
        <begin position="45"/>
        <end position="56"/>
    </location>
</feature>
<dbReference type="Proteomes" id="UP000749311">
    <property type="component" value="Unassembled WGS sequence"/>
</dbReference>
<comment type="caution">
    <text evidence="3">The sequence shown here is derived from an EMBL/GenBank/DDBJ whole genome shotgun (WGS) entry which is preliminary data.</text>
</comment>
<proteinExistence type="predicted"/>
<name>A0ABX0SGK1_9ACTN</name>